<evidence type="ECO:0000256" key="11">
    <source>
        <dbReference type="ARBA" id="ARBA00022989"/>
    </source>
</evidence>
<evidence type="ECO:0000256" key="1">
    <source>
        <dbReference type="ARBA" id="ARBA00000085"/>
    </source>
</evidence>
<gene>
    <name evidence="17" type="ORF">H8S57_10390</name>
</gene>
<dbReference type="PROSITE" id="PS50109">
    <property type="entry name" value="HIS_KIN"/>
    <property type="match status" value="1"/>
</dbReference>
<keyword evidence="4" id="KW-1003">Cell membrane</keyword>
<sequence>MAWALNSGALNLETAVGLGVLSLGISGCLLAFLLTLATRIKTRTVFSNTLTWLLCRAIGRLCRALGRSWPLTWRVVVLFLLYLLGSVLTALTVFLIPVYQGLALYFLCRWTIQWRRVREGAARIVGGDPSCKIDTGGKMYPDLREHAEQLNDLGGAIRTAVDRQLKSERFKAELITNVSHDLKTPLTSIINYVDLLKKEEIQNPRAAEYIEVLDRKSQRLKKLTEDLVEASKASTGNLAVNRERLGMVQLVQQAIGEFEEKFAQRGLQLISSFPAEEAYIQADGRHLWRIIDNLLSNCNKYAMEGTRVYLDVMKWDGTVTLSVKNISQQQLNIPAEQLMERFVRGEESRSTEGSGLGLSIARSLTELQGGVFRLDIDGDLFKAALSFPEDCSPSA</sequence>
<dbReference type="InterPro" id="IPR036890">
    <property type="entry name" value="HATPase_C_sf"/>
</dbReference>
<keyword evidence="9 17" id="KW-0418">Kinase</keyword>
<dbReference type="Pfam" id="PF00512">
    <property type="entry name" value="HisKA"/>
    <property type="match status" value="1"/>
</dbReference>
<dbReference type="InterPro" id="IPR005467">
    <property type="entry name" value="His_kinase_dom"/>
</dbReference>
<comment type="caution">
    <text evidence="17">The sequence shown here is derived from an EMBL/GenBank/DDBJ whole genome shotgun (WGS) entry which is preliminary data.</text>
</comment>
<dbReference type="GO" id="GO:0005524">
    <property type="term" value="F:ATP binding"/>
    <property type="evidence" value="ECO:0007669"/>
    <property type="project" value="UniProtKB-KW"/>
</dbReference>
<dbReference type="AlphaFoldDB" id="A0A8J6J7F9"/>
<dbReference type="PANTHER" id="PTHR45528">
    <property type="entry name" value="SENSOR HISTIDINE KINASE CPXA"/>
    <property type="match status" value="1"/>
</dbReference>
<evidence type="ECO:0000259" key="16">
    <source>
        <dbReference type="PROSITE" id="PS50109"/>
    </source>
</evidence>
<keyword evidence="7 15" id="KW-0812">Transmembrane</keyword>
<dbReference type="InterPro" id="IPR036097">
    <property type="entry name" value="HisK_dim/P_sf"/>
</dbReference>
<evidence type="ECO:0000256" key="9">
    <source>
        <dbReference type="ARBA" id="ARBA00022777"/>
    </source>
</evidence>
<evidence type="ECO:0000313" key="17">
    <source>
        <dbReference type="EMBL" id="MBC5734131.1"/>
    </source>
</evidence>
<feature type="transmembrane region" description="Helical" evidence="15">
    <location>
        <begin position="75"/>
        <end position="108"/>
    </location>
</feature>
<dbReference type="GO" id="GO:0000155">
    <property type="term" value="F:phosphorelay sensor kinase activity"/>
    <property type="evidence" value="ECO:0007669"/>
    <property type="project" value="InterPro"/>
</dbReference>
<keyword evidence="11 15" id="KW-1133">Transmembrane helix</keyword>
<feature type="domain" description="Histidine kinase" evidence="16">
    <location>
        <begin position="177"/>
        <end position="391"/>
    </location>
</feature>
<dbReference type="PANTHER" id="PTHR45528:SF1">
    <property type="entry name" value="SENSOR HISTIDINE KINASE CPXA"/>
    <property type="match status" value="1"/>
</dbReference>
<dbReference type="InterPro" id="IPR050398">
    <property type="entry name" value="HssS/ArlS-like"/>
</dbReference>
<evidence type="ECO:0000256" key="5">
    <source>
        <dbReference type="ARBA" id="ARBA00022553"/>
    </source>
</evidence>
<feature type="transmembrane region" description="Helical" evidence="15">
    <location>
        <begin position="15"/>
        <end position="37"/>
    </location>
</feature>
<organism evidence="17 18">
    <name type="scientific">Lawsonibacter hominis</name>
    <dbReference type="NCBI Taxonomy" id="2763053"/>
    <lineage>
        <taxon>Bacteria</taxon>
        <taxon>Bacillati</taxon>
        <taxon>Bacillota</taxon>
        <taxon>Clostridia</taxon>
        <taxon>Eubacteriales</taxon>
        <taxon>Oscillospiraceae</taxon>
        <taxon>Lawsonibacter</taxon>
    </lineage>
</organism>
<evidence type="ECO:0000256" key="10">
    <source>
        <dbReference type="ARBA" id="ARBA00022840"/>
    </source>
</evidence>
<dbReference type="SMART" id="SM00387">
    <property type="entry name" value="HATPase_c"/>
    <property type="match status" value="1"/>
</dbReference>
<evidence type="ECO:0000256" key="4">
    <source>
        <dbReference type="ARBA" id="ARBA00022475"/>
    </source>
</evidence>
<evidence type="ECO:0000256" key="7">
    <source>
        <dbReference type="ARBA" id="ARBA00022692"/>
    </source>
</evidence>
<keyword evidence="14" id="KW-0175">Coiled coil</keyword>
<dbReference type="GO" id="GO:0005886">
    <property type="term" value="C:plasma membrane"/>
    <property type="evidence" value="ECO:0007669"/>
    <property type="project" value="UniProtKB-SubCell"/>
</dbReference>
<name>A0A8J6J7F9_9FIRM</name>
<evidence type="ECO:0000256" key="14">
    <source>
        <dbReference type="SAM" id="Coils"/>
    </source>
</evidence>
<evidence type="ECO:0000256" key="6">
    <source>
        <dbReference type="ARBA" id="ARBA00022679"/>
    </source>
</evidence>
<evidence type="ECO:0000256" key="2">
    <source>
        <dbReference type="ARBA" id="ARBA00004651"/>
    </source>
</evidence>
<dbReference type="EC" id="2.7.13.3" evidence="3"/>
<comment type="catalytic activity">
    <reaction evidence="1">
        <text>ATP + protein L-histidine = ADP + protein N-phospho-L-histidine.</text>
        <dbReference type="EC" id="2.7.13.3"/>
    </reaction>
</comment>
<dbReference type="Gene3D" id="3.30.565.10">
    <property type="entry name" value="Histidine kinase-like ATPase, C-terminal domain"/>
    <property type="match status" value="1"/>
</dbReference>
<dbReference type="Pfam" id="PF02518">
    <property type="entry name" value="HATPase_c"/>
    <property type="match status" value="1"/>
</dbReference>
<dbReference type="Gene3D" id="1.10.287.130">
    <property type="match status" value="1"/>
</dbReference>
<evidence type="ECO:0000256" key="12">
    <source>
        <dbReference type="ARBA" id="ARBA00023012"/>
    </source>
</evidence>
<evidence type="ECO:0000313" key="18">
    <source>
        <dbReference type="Proteomes" id="UP000661435"/>
    </source>
</evidence>
<accession>A0A8J6J7F9</accession>
<evidence type="ECO:0000256" key="15">
    <source>
        <dbReference type="SAM" id="Phobius"/>
    </source>
</evidence>
<dbReference type="SUPFAM" id="SSF47384">
    <property type="entry name" value="Homodimeric domain of signal transducing histidine kinase"/>
    <property type="match status" value="1"/>
</dbReference>
<keyword evidence="10" id="KW-0067">ATP-binding</keyword>
<dbReference type="EMBL" id="JACOPP010000013">
    <property type="protein sequence ID" value="MBC5734131.1"/>
    <property type="molecule type" value="Genomic_DNA"/>
</dbReference>
<dbReference type="SMART" id="SM00388">
    <property type="entry name" value="HisKA"/>
    <property type="match status" value="1"/>
</dbReference>
<dbReference type="InterPro" id="IPR003594">
    <property type="entry name" value="HATPase_dom"/>
</dbReference>
<keyword evidence="6" id="KW-0808">Transferase</keyword>
<dbReference type="Proteomes" id="UP000661435">
    <property type="component" value="Unassembled WGS sequence"/>
</dbReference>
<feature type="coiled-coil region" evidence="14">
    <location>
        <begin position="206"/>
        <end position="233"/>
    </location>
</feature>
<proteinExistence type="predicted"/>
<dbReference type="CDD" id="cd00082">
    <property type="entry name" value="HisKA"/>
    <property type="match status" value="1"/>
</dbReference>
<dbReference type="InterPro" id="IPR003661">
    <property type="entry name" value="HisK_dim/P_dom"/>
</dbReference>
<keyword evidence="12" id="KW-0902">Two-component regulatory system</keyword>
<keyword evidence="5" id="KW-0597">Phosphoprotein</keyword>
<comment type="subcellular location">
    <subcellularLocation>
        <location evidence="2">Cell membrane</location>
        <topology evidence="2">Multi-pass membrane protein</topology>
    </subcellularLocation>
</comment>
<evidence type="ECO:0000256" key="3">
    <source>
        <dbReference type="ARBA" id="ARBA00012438"/>
    </source>
</evidence>
<dbReference type="SUPFAM" id="SSF55874">
    <property type="entry name" value="ATPase domain of HSP90 chaperone/DNA topoisomerase II/histidine kinase"/>
    <property type="match status" value="1"/>
</dbReference>
<evidence type="ECO:0000256" key="13">
    <source>
        <dbReference type="ARBA" id="ARBA00023136"/>
    </source>
</evidence>
<protein>
    <recommendedName>
        <fullName evidence="3">histidine kinase</fullName>
        <ecNumber evidence="3">2.7.13.3</ecNumber>
    </recommendedName>
</protein>
<keyword evidence="18" id="KW-1185">Reference proteome</keyword>
<reference evidence="17" key="1">
    <citation type="submission" date="2020-08" db="EMBL/GenBank/DDBJ databases">
        <title>Genome public.</title>
        <authorList>
            <person name="Liu C."/>
            <person name="Sun Q."/>
        </authorList>
    </citation>
    <scope>NUCLEOTIDE SEQUENCE</scope>
    <source>
        <strain evidence="17">NSJ-51</strain>
    </source>
</reference>
<evidence type="ECO:0000256" key="8">
    <source>
        <dbReference type="ARBA" id="ARBA00022741"/>
    </source>
</evidence>
<keyword evidence="8" id="KW-0547">Nucleotide-binding</keyword>
<keyword evidence="13 15" id="KW-0472">Membrane</keyword>